<protein>
    <recommendedName>
        <fullName evidence="2">BD-FAE-like domain-containing protein</fullName>
    </recommendedName>
</protein>
<accession>A0A9E6XWT7</accession>
<sequence length="285" mass="30046">MPRMHDFEITRDVEFAQVDGRPLLLDLYRPVAEDDVPAVVMLHGGAWMLGDRTMYAAERIEPVVRHGIAVASASYRFTDEATYPAQLHDVKAAVRWVRANAEEHGLSAERVGAWGASAGGYLALMLGLTGGRDELEGDVGGHTGLDSSVQAVCALFAPSDLVALDDHVPDPDMPFPAHIQRGPAFDGPSPSARLLGLSAIRDDTEAALAASPVMHAGRGDARFLLLHGDADPMVPVSQSQAMFGALAGAGQDASLLILAGANHEGPEFARPPVLAAVAEFFADAL</sequence>
<dbReference type="PANTHER" id="PTHR48081:SF13">
    <property type="entry name" value="ALPHA_BETA HYDROLASE"/>
    <property type="match status" value="1"/>
</dbReference>
<dbReference type="GO" id="GO:0016787">
    <property type="term" value="F:hydrolase activity"/>
    <property type="evidence" value="ECO:0007669"/>
    <property type="project" value="UniProtKB-KW"/>
</dbReference>
<evidence type="ECO:0000313" key="4">
    <source>
        <dbReference type="Proteomes" id="UP001162834"/>
    </source>
</evidence>
<evidence type="ECO:0000313" key="3">
    <source>
        <dbReference type="EMBL" id="UGS35588.1"/>
    </source>
</evidence>
<dbReference type="InterPro" id="IPR050300">
    <property type="entry name" value="GDXG_lipolytic_enzyme"/>
</dbReference>
<evidence type="ECO:0000256" key="1">
    <source>
        <dbReference type="ARBA" id="ARBA00022801"/>
    </source>
</evidence>
<dbReference type="InterPro" id="IPR049492">
    <property type="entry name" value="BD-FAE-like_dom"/>
</dbReference>
<organism evidence="3 4">
    <name type="scientific">Capillimicrobium parvum</name>
    <dbReference type="NCBI Taxonomy" id="2884022"/>
    <lineage>
        <taxon>Bacteria</taxon>
        <taxon>Bacillati</taxon>
        <taxon>Actinomycetota</taxon>
        <taxon>Thermoleophilia</taxon>
        <taxon>Solirubrobacterales</taxon>
        <taxon>Capillimicrobiaceae</taxon>
        <taxon>Capillimicrobium</taxon>
    </lineage>
</organism>
<dbReference type="Proteomes" id="UP001162834">
    <property type="component" value="Chromosome"/>
</dbReference>
<keyword evidence="1" id="KW-0378">Hydrolase</keyword>
<name>A0A9E6XWT7_9ACTN</name>
<dbReference type="EMBL" id="CP087164">
    <property type="protein sequence ID" value="UGS35588.1"/>
    <property type="molecule type" value="Genomic_DNA"/>
</dbReference>
<gene>
    <name evidence="3" type="ORF">DSM104329_01981</name>
</gene>
<dbReference type="AlphaFoldDB" id="A0A9E6XWT7"/>
<dbReference type="SUPFAM" id="SSF53474">
    <property type="entry name" value="alpha/beta-Hydrolases"/>
    <property type="match status" value="1"/>
</dbReference>
<dbReference type="Pfam" id="PF20434">
    <property type="entry name" value="BD-FAE"/>
    <property type="match status" value="1"/>
</dbReference>
<dbReference type="InterPro" id="IPR029058">
    <property type="entry name" value="AB_hydrolase_fold"/>
</dbReference>
<dbReference type="Gene3D" id="3.40.50.1820">
    <property type="entry name" value="alpha/beta hydrolase"/>
    <property type="match status" value="1"/>
</dbReference>
<dbReference type="KEGG" id="sbae:DSM104329_01981"/>
<keyword evidence="4" id="KW-1185">Reference proteome</keyword>
<feature type="domain" description="BD-FAE-like" evidence="2">
    <location>
        <begin position="25"/>
        <end position="244"/>
    </location>
</feature>
<proteinExistence type="predicted"/>
<reference evidence="3" key="1">
    <citation type="journal article" date="2022" name="Int. J. Syst. Evol. Microbiol.">
        <title>Pseudomonas aegrilactucae sp. nov. and Pseudomonas morbosilactucae sp. nov., pathogens causing bacterial rot of lettuce in Japan.</title>
        <authorList>
            <person name="Sawada H."/>
            <person name="Fujikawa T."/>
            <person name="Satou M."/>
        </authorList>
    </citation>
    <scope>NUCLEOTIDE SEQUENCE</scope>
    <source>
        <strain evidence="3">0166_1</strain>
    </source>
</reference>
<dbReference type="PANTHER" id="PTHR48081">
    <property type="entry name" value="AB HYDROLASE SUPERFAMILY PROTEIN C4A8.06C"/>
    <property type="match status" value="1"/>
</dbReference>
<evidence type="ECO:0000259" key="2">
    <source>
        <dbReference type="Pfam" id="PF20434"/>
    </source>
</evidence>